<dbReference type="CDD" id="cd08946">
    <property type="entry name" value="SDR_e"/>
    <property type="match status" value="1"/>
</dbReference>
<evidence type="ECO:0000256" key="2">
    <source>
        <dbReference type="ARBA" id="ARBA00007637"/>
    </source>
</evidence>
<evidence type="ECO:0000313" key="5">
    <source>
        <dbReference type="Proteomes" id="UP000320653"/>
    </source>
</evidence>
<dbReference type="RefSeq" id="WP_145631750.1">
    <property type="nucleotide sequence ID" value="NZ_VIWP01000001.1"/>
</dbReference>
<organism evidence="4 5">
    <name type="scientific">Neorhizobium alkalisoli</name>
    <dbReference type="NCBI Taxonomy" id="528178"/>
    <lineage>
        <taxon>Bacteria</taxon>
        <taxon>Pseudomonadati</taxon>
        <taxon>Pseudomonadota</taxon>
        <taxon>Alphaproteobacteria</taxon>
        <taxon>Hyphomicrobiales</taxon>
        <taxon>Rhizobiaceae</taxon>
        <taxon>Rhizobium/Agrobacterium group</taxon>
        <taxon>Neorhizobium</taxon>
    </lineage>
</organism>
<dbReference type="Pfam" id="PF01370">
    <property type="entry name" value="Epimerase"/>
    <property type="match status" value="1"/>
</dbReference>
<proteinExistence type="inferred from homology"/>
<comment type="similarity">
    <text evidence="2">Belongs to the NAD(P)-dependent epimerase/dehydratase family.</text>
</comment>
<dbReference type="InterPro" id="IPR036291">
    <property type="entry name" value="NAD(P)-bd_dom_sf"/>
</dbReference>
<protein>
    <submittedName>
        <fullName evidence="4">Nucleoside-diphosphate-sugar epimerase</fullName>
    </submittedName>
</protein>
<dbReference type="OrthoDB" id="7209874at2"/>
<keyword evidence="5" id="KW-1185">Reference proteome</keyword>
<accession>A0A561R7G3</accession>
<reference evidence="4 5" key="1">
    <citation type="submission" date="2019-06" db="EMBL/GenBank/DDBJ databases">
        <title>Sorghum-associated microbial communities from plants grown in Nebraska, USA.</title>
        <authorList>
            <person name="Schachtman D."/>
        </authorList>
    </citation>
    <scope>NUCLEOTIDE SEQUENCE [LARGE SCALE GENOMIC DNA]</scope>
    <source>
        <strain evidence="4 5">1225</strain>
    </source>
</reference>
<sequence length="324" mass="34541">MSILITGAGGFIGLNLIEALAAKGEKVVALNDRPLPQGFSGGDGLAFEIADVRDRNAIARILARHEVACIIHAAAITLGPKSAIATANDAFDVNTVSTSVLLEEGRKTGITRFVYPSSSAVYGAAPFDGKPVTEDTNPMPTTLYGFTKLASERLVMEAARSFGLSVARARITAVFGPHEHETGVRETMSPPFQLARKAADGESVLLPSGGARDWTSSRDIAQALAILATAERLPSDLYNLSLGETWHVRMLARKLSSVFAGWTLGDGLDDGSDSVIAFNDDLSKRRSPVCGKKFEQDFDFRFMTPDEACNDYVAWLQGADGASA</sequence>
<comment type="caution">
    <text evidence="4">The sequence shown here is derived from an EMBL/GenBank/DDBJ whole genome shotgun (WGS) entry which is preliminary data.</text>
</comment>
<comment type="pathway">
    <text evidence="1">Bacterial outer membrane biogenesis; LPS O-antigen biosynthesis.</text>
</comment>
<dbReference type="Proteomes" id="UP000320653">
    <property type="component" value="Unassembled WGS sequence"/>
</dbReference>
<evidence type="ECO:0000259" key="3">
    <source>
        <dbReference type="Pfam" id="PF01370"/>
    </source>
</evidence>
<dbReference type="EMBL" id="VIWP01000001">
    <property type="protein sequence ID" value="TWF58536.1"/>
    <property type="molecule type" value="Genomic_DNA"/>
</dbReference>
<dbReference type="AlphaFoldDB" id="A0A561R7G3"/>
<evidence type="ECO:0000313" key="4">
    <source>
        <dbReference type="EMBL" id="TWF58536.1"/>
    </source>
</evidence>
<dbReference type="SUPFAM" id="SSF51735">
    <property type="entry name" value="NAD(P)-binding Rossmann-fold domains"/>
    <property type="match status" value="1"/>
</dbReference>
<evidence type="ECO:0000256" key="1">
    <source>
        <dbReference type="ARBA" id="ARBA00005125"/>
    </source>
</evidence>
<gene>
    <name evidence="4" type="ORF">FHW37_101340</name>
</gene>
<feature type="domain" description="NAD-dependent epimerase/dehydratase" evidence="3">
    <location>
        <begin position="3"/>
        <end position="239"/>
    </location>
</feature>
<dbReference type="Gene3D" id="3.40.50.720">
    <property type="entry name" value="NAD(P)-binding Rossmann-like Domain"/>
    <property type="match status" value="1"/>
</dbReference>
<dbReference type="InterPro" id="IPR001509">
    <property type="entry name" value="Epimerase_deHydtase"/>
</dbReference>
<dbReference type="PANTHER" id="PTHR43000">
    <property type="entry name" value="DTDP-D-GLUCOSE 4,6-DEHYDRATASE-RELATED"/>
    <property type="match status" value="1"/>
</dbReference>
<name>A0A561R7G3_9HYPH</name>